<proteinExistence type="inferred from homology"/>
<name>A0A250XE79_9CHLO</name>
<keyword evidence="5" id="KW-0966">Cell projection</keyword>
<dbReference type="PANTHER" id="PTHR20899:SF1">
    <property type="entry name" value="PIERCER OF MICROTUBULE WALL 1 PROTEIN"/>
    <property type="match status" value="1"/>
</dbReference>
<dbReference type="InterPro" id="IPR026507">
    <property type="entry name" value="PIRC1/2"/>
</dbReference>
<keyword evidence="4" id="KW-0206">Cytoskeleton</keyword>
<evidence type="ECO:0000256" key="4">
    <source>
        <dbReference type="ARBA" id="ARBA00023212"/>
    </source>
</evidence>
<dbReference type="EMBL" id="BEGY01000064">
    <property type="protein sequence ID" value="GAX81387.1"/>
    <property type="molecule type" value="Genomic_DNA"/>
</dbReference>
<gene>
    <name evidence="7" type="ORF">CEUSTIGMA_g8818.t1</name>
</gene>
<dbReference type="GO" id="GO:0005879">
    <property type="term" value="C:axonemal microtubule"/>
    <property type="evidence" value="ECO:0007669"/>
    <property type="project" value="InterPro"/>
</dbReference>
<evidence type="ECO:0000256" key="2">
    <source>
        <dbReference type="ARBA" id="ARBA00004245"/>
    </source>
</evidence>
<protein>
    <recommendedName>
        <fullName evidence="9">Nucleotidyl transferase domain-containing protein</fullName>
    </recommendedName>
</protein>
<comment type="similarity">
    <text evidence="6">Belongs to the PIERCE1 family.</text>
</comment>
<evidence type="ECO:0000256" key="3">
    <source>
        <dbReference type="ARBA" id="ARBA00022490"/>
    </source>
</evidence>
<comment type="caution">
    <text evidence="7">The sequence shown here is derived from an EMBL/GenBank/DDBJ whole genome shotgun (WGS) entry which is preliminary data.</text>
</comment>
<comment type="subcellular location">
    <subcellularLocation>
        <location evidence="1">Cell projection</location>
        <location evidence="1">Cilium</location>
    </subcellularLocation>
    <subcellularLocation>
        <location evidence="2">Cytoplasm</location>
        <location evidence="2">Cytoskeleton</location>
    </subcellularLocation>
</comment>
<reference evidence="7 8" key="1">
    <citation type="submission" date="2017-08" db="EMBL/GenBank/DDBJ databases">
        <title>Acidophilic green algal genome provides insights into adaptation to an acidic environment.</title>
        <authorList>
            <person name="Hirooka S."/>
            <person name="Hirose Y."/>
            <person name="Kanesaki Y."/>
            <person name="Higuchi S."/>
            <person name="Fujiwara T."/>
            <person name="Onuma R."/>
            <person name="Era A."/>
            <person name="Ohbayashi R."/>
            <person name="Uzuka A."/>
            <person name="Nozaki H."/>
            <person name="Yoshikawa H."/>
            <person name="Miyagishima S.Y."/>
        </authorList>
    </citation>
    <scope>NUCLEOTIDE SEQUENCE [LARGE SCALE GENOMIC DNA]</scope>
    <source>
        <strain evidence="7 8">NIES-2499</strain>
    </source>
</reference>
<evidence type="ECO:0000256" key="1">
    <source>
        <dbReference type="ARBA" id="ARBA00004138"/>
    </source>
</evidence>
<keyword evidence="8" id="KW-1185">Reference proteome</keyword>
<evidence type="ECO:0000256" key="5">
    <source>
        <dbReference type="ARBA" id="ARBA00023273"/>
    </source>
</evidence>
<evidence type="ECO:0000313" key="7">
    <source>
        <dbReference type="EMBL" id="GAX81387.1"/>
    </source>
</evidence>
<keyword evidence="3" id="KW-0963">Cytoplasm</keyword>
<accession>A0A250XE79</accession>
<dbReference type="AlphaFoldDB" id="A0A250XE79"/>
<dbReference type="PANTHER" id="PTHR20899">
    <property type="entry name" value="PIERCE HOMOLOG"/>
    <property type="match status" value="1"/>
</dbReference>
<dbReference type="Pfam" id="PF14892">
    <property type="entry name" value="PIRC1_2"/>
    <property type="match status" value="1"/>
</dbReference>
<evidence type="ECO:0000256" key="6">
    <source>
        <dbReference type="ARBA" id="ARBA00038014"/>
    </source>
</evidence>
<dbReference type="OrthoDB" id="546383at2759"/>
<organism evidence="7 8">
    <name type="scientific">Chlamydomonas eustigma</name>
    <dbReference type="NCBI Taxonomy" id="1157962"/>
    <lineage>
        <taxon>Eukaryota</taxon>
        <taxon>Viridiplantae</taxon>
        <taxon>Chlorophyta</taxon>
        <taxon>core chlorophytes</taxon>
        <taxon>Chlorophyceae</taxon>
        <taxon>CS clade</taxon>
        <taxon>Chlamydomonadales</taxon>
        <taxon>Chlamydomonadaceae</taxon>
        <taxon>Chlamydomonas</taxon>
    </lineage>
</organism>
<dbReference type="GO" id="GO:0035082">
    <property type="term" value="P:axoneme assembly"/>
    <property type="evidence" value="ECO:0007669"/>
    <property type="project" value="InterPro"/>
</dbReference>
<dbReference type="STRING" id="1157962.A0A250XE79"/>
<evidence type="ECO:0008006" key="9">
    <source>
        <dbReference type="Google" id="ProtNLM"/>
    </source>
</evidence>
<dbReference type="Proteomes" id="UP000232323">
    <property type="component" value="Unassembled WGS sequence"/>
</dbReference>
<sequence length="434" mass="46623">MSQVKLLLLATNEEVSPVSAVAGMPALSYYMLALRSILRLQPYHDRVFILSNERNHHDLLSWANSKLSDGFPAANILNNGKRGGTCDLFSDVGYAIQTAKLDDSHLIIASLDVLYHPYFNFQRIVEHSIIRAKDTVVFHRPPPGADVSSLALLDLDDFSLTASNPRVLATASSPSGIADGITAAALAPLMVIRKSSLPDLFLSGPSTSLSSAHQGSTHASSQVKQLATLLQDRLIAVGKPVYALELDFCMDTSTSSGLEAAETFYIALEKKTDVDGPVGPAAQALQEVSEAAVSLGVVSRGDERIEGLLASCSAPKKAFLNFYASNWRPAVKEAPPPVTVSAMQAVVSHSLAGTLPDRFADATIRRHNPRVQHPVYQTTSNDYGLKKPTQVEMPDTYAGASQHFSNTFYGGPSKVSCMVTAVTTSKVHKALNEF</sequence>
<evidence type="ECO:0000313" key="8">
    <source>
        <dbReference type="Proteomes" id="UP000232323"/>
    </source>
</evidence>